<keyword evidence="7 16" id="KW-0418">Kinase</keyword>
<dbReference type="PROSITE" id="PS00108">
    <property type="entry name" value="PROTEIN_KINASE_ST"/>
    <property type="match status" value="1"/>
</dbReference>
<dbReference type="InterPro" id="IPR000719">
    <property type="entry name" value="Prot_kinase_dom"/>
</dbReference>
<dbReference type="PROSITE" id="PS50011">
    <property type="entry name" value="PROTEIN_KINASE_DOM"/>
    <property type="match status" value="1"/>
</dbReference>
<feature type="domain" description="Protein kinase" evidence="15">
    <location>
        <begin position="87"/>
        <end position="342"/>
    </location>
</feature>
<evidence type="ECO:0000256" key="7">
    <source>
        <dbReference type="ARBA" id="ARBA00022777"/>
    </source>
</evidence>
<dbReference type="FunFam" id="1.10.510.10:FF:000449">
    <property type="entry name" value="Calcium/calmodulin-dependent protein kinase"/>
    <property type="match status" value="1"/>
</dbReference>
<dbReference type="GO" id="GO:0005516">
    <property type="term" value="F:calmodulin binding"/>
    <property type="evidence" value="ECO:0007669"/>
    <property type="project" value="UniProtKB-KW"/>
</dbReference>
<dbReference type="GO" id="GO:0005524">
    <property type="term" value="F:ATP binding"/>
    <property type="evidence" value="ECO:0007669"/>
    <property type="project" value="UniProtKB-UniRule"/>
</dbReference>
<dbReference type="OMA" id="HDWFESR"/>
<evidence type="ECO:0000313" key="17">
    <source>
        <dbReference type="Proteomes" id="UP000019373"/>
    </source>
</evidence>
<feature type="binding site" evidence="12">
    <location>
        <position position="118"/>
    </location>
    <ligand>
        <name>ATP</name>
        <dbReference type="ChEBI" id="CHEBI:30616"/>
    </ligand>
</feature>
<dbReference type="GO" id="GO:0004683">
    <property type="term" value="F:calcium/calmodulin-dependent protein kinase activity"/>
    <property type="evidence" value="ECO:0007669"/>
    <property type="project" value="UniProtKB-EC"/>
</dbReference>
<protein>
    <recommendedName>
        <fullName evidence="2">calcium/calmodulin-dependent protein kinase</fullName>
        <ecNumber evidence="2">2.7.11.17</ecNumber>
    </recommendedName>
</protein>
<dbReference type="PROSITE" id="PS00107">
    <property type="entry name" value="PROTEIN_KINASE_ATP"/>
    <property type="match status" value="1"/>
</dbReference>
<dbReference type="Pfam" id="PF00069">
    <property type="entry name" value="Pkinase"/>
    <property type="match status" value="1"/>
</dbReference>
<sequence length="480" mass="53399">MPYTRPKPLSSSGDSAMSGESHSQNDTNLPFSVSNMLNKLHGQPESYDKKSVPLLLSPLPSFHASTTPGLTPPPTPPVPLTKARAQYRFGKTLGAGTYGIVREADVNGKKVAVKIILKKNVKGNEQMVYDELSMLQKLHHPHIVEFVDWFESKDKYYIVTQLAVGGELFDRICDQGRFTERDASQTIKQVLGAVDYLHERNVVHRDLKPENLLYLTKDPDSQLVLADFGIAKMLETPGEVLTTMAGSFGYAAPEVMMKQGHGKAVDMWSLGVITYTLLCGYSPFRSENLGDLVDECRSGKIIFHERYWKDVSRDAKAFILTLLQVDPRRRATSKEALKHTWLKGETATNHDLLPEIRSYIAKARLKRGIELVRLANRIEALKMQEDEEEDMPGSADVPANAEQAAGLSVANQQRGISPSRGLATSENPEKRSLSKIAKGAIFREIVLAKVREIKEKENQEKLAAAATQKYGQKQTQGGKR</sequence>
<dbReference type="EMBL" id="KE720941">
    <property type="protein sequence ID" value="ERF73676.1"/>
    <property type="molecule type" value="Genomic_DNA"/>
</dbReference>
<proteinExistence type="inferred from homology"/>
<evidence type="ECO:0000256" key="9">
    <source>
        <dbReference type="ARBA" id="ARBA00022860"/>
    </source>
</evidence>
<evidence type="ECO:0000256" key="12">
    <source>
        <dbReference type="PROSITE-ProRule" id="PRU10141"/>
    </source>
</evidence>
<feature type="region of interest" description="Disordered" evidence="14">
    <location>
        <begin position="1"/>
        <end position="32"/>
    </location>
</feature>
<feature type="region of interest" description="Disordered" evidence="14">
    <location>
        <begin position="458"/>
        <end position="480"/>
    </location>
</feature>
<feature type="compositionally biased region" description="Polar residues" evidence="14">
    <location>
        <begin position="409"/>
        <end position="426"/>
    </location>
</feature>
<feature type="compositionally biased region" description="Low complexity" evidence="14">
    <location>
        <begin position="463"/>
        <end position="480"/>
    </location>
</feature>
<evidence type="ECO:0000256" key="10">
    <source>
        <dbReference type="ARBA" id="ARBA00047307"/>
    </source>
</evidence>
<dbReference type="InterPro" id="IPR011009">
    <property type="entry name" value="Kinase-like_dom_sf"/>
</dbReference>
<keyword evidence="5" id="KW-0808">Transferase</keyword>
<evidence type="ECO:0000256" key="14">
    <source>
        <dbReference type="SAM" id="MobiDB-lite"/>
    </source>
</evidence>
<dbReference type="CDD" id="cd05117">
    <property type="entry name" value="STKc_CAMK"/>
    <property type="match status" value="1"/>
</dbReference>
<dbReference type="SMART" id="SM00220">
    <property type="entry name" value="S_TKc"/>
    <property type="match status" value="1"/>
</dbReference>
<evidence type="ECO:0000256" key="1">
    <source>
        <dbReference type="ARBA" id="ARBA00005354"/>
    </source>
</evidence>
<evidence type="ECO:0000256" key="5">
    <source>
        <dbReference type="ARBA" id="ARBA00022679"/>
    </source>
</evidence>
<comment type="catalytic activity">
    <reaction evidence="10">
        <text>L-threonyl-[protein] + ATP = O-phospho-L-threonyl-[protein] + ADP + H(+)</text>
        <dbReference type="Rhea" id="RHEA:46608"/>
        <dbReference type="Rhea" id="RHEA-COMP:11060"/>
        <dbReference type="Rhea" id="RHEA-COMP:11605"/>
        <dbReference type="ChEBI" id="CHEBI:15378"/>
        <dbReference type="ChEBI" id="CHEBI:30013"/>
        <dbReference type="ChEBI" id="CHEBI:30616"/>
        <dbReference type="ChEBI" id="CHEBI:61977"/>
        <dbReference type="ChEBI" id="CHEBI:456216"/>
        <dbReference type="EC" id="2.7.11.17"/>
    </reaction>
</comment>
<dbReference type="Proteomes" id="UP000019373">
    <property type="component" value="Unassembled WGS sequence"/>
</dbReference>
<evidence type="ECO:0000256" key="4">
    <source>
        <dbReference type="ARBA" id="ARBA00022553"/>
    </source>
</evidence>
<evidence type="ECO:0000256" key="6">
    <source>
        <dbReference type="ARBA" id="ARBA00022741"/>
    </source>
</evidence>
<keyword evidence="9" id="KW-0112">Calmodulin-binding</keyword>
<dbReference type="AlphaFoldDB" id="U1GP27"/>
<comment type="similarity">
    <text evidence="1">Belongs to the protein kinase superfamily. CAMK Ser/Thr protein kinase family. CaMK subfamily.</text>
</comment>
<dbReference type="PANTHER" id="PTHR24347">
    <property type="entry name" value="SERINE/THREONINE-PROTEIN KINASE"/>
    <property type="match status" value="1"/>
</dbReference>
<dbReference type="FunFam" id="3.30.200.20:FF:000278">
    <property type="entry name" value="Calcium/calmodulin-dependent protein kinase II"/>
    <property type="match status" value="1"/>
</dbReference>
<dbReference type="GeneID" id="19235989"/>
<dbReference type="HOGENOM" id="CLU_000288_63_0_1"/>
<accession>U1GP27</accession>
<organism evidence="16 17">
    <name type="scientific">Endocarpon pusillum (strain Z07020 / HMAS-L-300199)</name>
    <name type="common">Lichen-forming fungus</name>
    <dbReference type="NCBI Taxonomy" id="1263415"/>
    <lineage>
        <taxon>Eukaryota</taxon>
        <taxon>Fungi</taxon>
        <taxon>Dikarya</taxon>
        <taxon>Ascomycota</taxon>
        <taxon>Pezizomycotina</taxon>
        <taxon>Eurotiomycetes</taxon>
        <taxon>Chaetothyriomycetidae</taxon>
        <taxon>Verrucariales</taxon>
        <taxon>Verrucariaceae</taxon>
        <taxon>Endocarpon</taxon>
    </lineage>
</organism>
<evidence type="ECO:0000256" key="8">
    <source>
        <dbReference type="ARBA" id="ARBA00022840"/>
    </source>
</evidence>
<keyword evidence="6 12" id="KW-0547">Nucleotide-binding</keyword>
<dbReference type="OrthoDB" id="40902at2759"/>
<evidence type="ECO:0000256" key="3">
    <source>
        <dbReference type="ARBA" id="ARBA00022527"/>
    </source>
</evidence>
<dbReference type="RefSeq" id="XP_007800679.1">
    <property type="nucleotide sequence ID" value="XM_007802488.1"/>
</dbReference>
<evidence type="ECO:0000259" key="15">
    <source>
        <dbReference type="PROSITE" id="PS50011"/>
    </source>
</evidence>
<feature type="compositionally biased region" description="Low complexity" evidence="14">
    <location>
        <begin position="10"/>
        <end position="22"/>
    </location>
</feature>
<keyword evidence="8 12" id="KW-0067">ATP-binding</keyword>
<reference evidence="17" key="1">
    <citation type="journal article" date="2014" name="BMC Genomics">
        <title>Genome characteristics reveal the impact of lichenization on lichen-forming fungus Endocarpon pusillum Hedwig (Verrucariales, Ascomycota).</title>
        <authorList>
            <person name="Wang Y.-Y."/>
            <person name="Liu B."/>
            <person name="Zhang X.-Y."/>
            <person name="Zhou Q.-M."/>
            <person name="Zhang T."/>
            <person name="Li H."/>
            <person name="Yu Y.-F."/>
            <person name="Zhang X.-L."/>
            <person name="Hao X.-Y."/>
            <person name="Wang M."/>
            <person name="Wang L."/>
            <person name="Wei J.-C."/>
        </authorList>
    </citation>
    <scope>NUCLEOTIDE SEQUENCE [LARGE SCALE GENOMIC DNA]</scope>
    <source>
        <strain evidence="17">Z07020 / HMAS-L-300199</strain>
    </source>
</reference>
<evidence type="ECO:0000256" key="2">
    <source>
        <dbReference type="ARBA" id="ARBA00012434"/>
    </source>
</evidence>
<dbReference type="InterPro" id="IPR017441">
    <property type="entry name" value="Protein_kinase_ATP_BS"/>
</dbReference>
<evidence type="ECO:0000313" key="16">
    <source>
        <dbReference type="EMBL" id="ERF73676.1"/>
    </source>
</evidence>
<keyword evidence="17" id="KW-1185">Reference proteome</keyword>
<dbReference type="EC" id="2.7.11.17" evidence="2"/>
<keyword evidence="4" id="KW-0597">Phosphoprotein</keyword>
<feature type="region of interest" description="Disordered" evidence="14">
    <location>
        <begin position="406"/>
        <end position="431"/>
    </location>
</feature>
<keyword evidence="3 13" id="KW-0723">Serine/threonine-protein kinase</keyword>
<dbReference type="SUPFAM" id="SSF56112">
    <property type="entry name" value="Protein kinase-like (PK-like)"/>
    <property type="match status" value="1"/>
</dbReference>
<gene>
    <name evidence="16" type="ORF">EPUS_00929</name>
</gene>
<evidence type="ECO:0000256" key="11">
    <source>
        <dbReference type="ARBA" id="ARBA00047430"/>
    </source>
</evidence>
<dbReference type="InterPro" id="IPR008271">
    <property type="entry name" value="Ser/Thr_kinase_AS"/>
</dbReference>
<evidence type="ECO:0000256" key="13">
    <source>
        <dbReference type="RuleBase" id="RU000304"/>
    </source>
</evidence>
<dbReference type="eggNOG" id="KOG0032">
    <property type="taxonomic scope" value="Eukaryota"/>
</dbReference>
<name>U1GP27_ENDPU</name>
<comment type="catalytic activity">
    <reaction evidence="11">
        <text>L-seryl-[protein] + ATP = O-phospho-L-seryl-[protein] + ADP + H(+)</text>
        <dbReference type="Rhea" id="RHEA:17989"/>
        <dbReference type="Rhea" id="RHEA-COMP:9863"/>
        <dbReference type="Rhea" id="RHEA-COMP:11604"/>
        <dbReference type="ChEBI" id="CHEBI:15378"/>
        <dbReference type="ChEBI" id="CHEBI:29999"/>
        <dbReference type="ChEBI" id="CHEBI:30616"/>
        <dbReference type="ChEBI" id="CHEBI:83421"/>
        <dbReference type="ChEBI" id="CHEBI:456216"/>
        <dbReference type="EC" id="2.7.11.17"/>
    </reaction>
</comment>
<dbReference type="Gene3D" id="1.10.510.10">
    <property type="entry name" value="Transferase(Phosphotransferase) domain 1"/>
    <property type="match status" value="1"/>
</dbReference>